<evidence type="ECO:0000256" key="14">
    <source>
        <dbReference type="SAM" id="MobiDB-lite"/>
    </source>
</evidence>
<evidence type="ECO:0000256" key="7">
    <source>
        <dbReference type="ARBA" id="ARBA00022840"/>
    </source>
</evidence>
<evidence type="ECO:0000313" key="18">
    <source>
        <dbReference type="Proteomes" id="UP001140453"/>
    </source>
</evidence>
<dbReference type="GO" id="GO:0005524">
    <property type="term" value="F:ATP binding"/>
    <property type="evidence" value="ECO:0007669"/>
    <property type="project" value="UniProtKB-KW"/>
</dbReference>
<keyword evidence="18" id="KW-1185">Reference proteome</keyword>
<dbReference type="GO" id="GO:0004825">
    <property type="term" value="F:methionine-tRNA ligase activity"/>
    <property type="evidence" value="ECO:0007669"/>
    <property type="project" value="UniProtKB-EC"/>
</dbReference>
<feature type="domain" description="Methionyl-tRNA synthetase anticodon-binding" evidence="16">
    <location>
        <begin position="466"/>
        <end position="605"/>
    </location>
</feature>
<evidence type="ECO:0000256" key="6">
    <source>
        <dbReference type="ARBA" id="ARBA00022741"/>
    </source>
</evidence>
<evidence type="ECO:0000256" key="13">
    <source>
        <dbReference type="RuleBase" id="RU363039"/>
    </source>
</evidence>
<dbReference type="SUPFAM" id="SSF52374">
    <property type="entry name" value="Nucleotidylyl transferase"/>
    <property type="match status" value="1"/>
</dbReference>
<evidence type="ECO:0000313" key="17">
    <source>
        <dbReference type="EMBL" id="KAJ4388747.1"/>
    </source>
</evidence>
<protein>
    <recommendedName>
        <fullName evidence="3">methionine--tRNA ligase</fullName>
        <ecNumber evidence="3">6.1.1.10</ecNumber>
    </recommendedName>
    <alternativeName>
        <fullName evidence="11">Methionyl-tRNA synthetase</fullName>
    </alternativeName>
</protein>
<dbReference type="Gene3D" id="3.40.50.620">
    <property type="entry name" value="HUPs"/>
    <property type="match status" value="1"/>
</dbReference>
<dbReference type="CDD" id="cd00814">
    <property type="entry name" value="MetRS_core"/>
    <property type="match status" value="1"/>
</dbReference>
<dbReference type="PANTHER" id="PTHR45765:SF1">
    <property type="entry name" value="METHIONINE--TRNA LIGASE, CYTOPLASMIC"/>
    <property type="match status" value="1"/>
</dbReference>
<keyword evidence="5 13" id="KW-0436">Ligase</keyword>
<dbReference type="FunFam" id="1.10.730.10:FF:000031">
    <property type="entry name" value="Putative Methionyl-tRNA synthetase"/>
    <property type="match status" value="1"/>
</dbReference>
<dbReference type="Pfam" id="PF09334">
    <property type="entry name" value="tRNA-synt_1g"/>
    <property type="match status" value="1"/>
</dbReference>
<dbReference type="Proteomes" id="UP001140453">
    <property type="component" value="Unassembled WGS sequence"/>
</dbReference>
<accession>A0A9W9CVH0</accession>
<dbReference type="AlphaFoldDB" id="A0A9W9CVH0"/>
<dbReference type="PRINTS" id="PR01041">
    <property type="entry name" value="TRNASYNTHMET"/>
</dbReference>
<dbReference type="InterPro" id="IPR014758">
    <property type="entry name" value="Met-tRNA_synth"/>
</dbReference>
<dbReference type="Gene3D" id="1.10.730.10">
    <property type="entry name" value="Isoleucyl-tRNA Synthetase, Domain 1"/>
    <property type="match status" value="1"/>
</dbReference>
<dbReference type="NCBIfam" id="TIGR00398">
    <property type="entry name" value="metG"/>
    <property type="match status" value="1"/>
</dbReference>
<organism evidence="17 18">
    <name type="scientific">Gnomoniopsis smithogilvyi</name>
    <dbReference type="NCBI Taxonomy" id="1191159"/>
    <lineage>
        <taxon>Eukaryota</taxon>
        <taxon>Fungi</taxon>
        <taxon>Dikarya</taxon>
        <taxon>Ascomycota</taxon>
        <taxon>Pezizomycotina</taxon>
        <taxon>Sordariomycetes</taxon>
        <taxon>Sordariomycetidae</taxon>
        <taxon>Diaporthales</taxon>
        <taxon>Gnomoniaceae</taxon>
        <taxon>Gnomoniopsis</taxon>
    </lineage>
</organism>
<evidence type="ECO:0000259" key="16">
    <source>
        <dbReference type="Pfam" id="PF19303"/>
    </source>
</evidence>
<comment type="catalytic activity">
    <reaction evidence="12">
        <text>tRNA(Met) + L-methionine + ATP = L-methionyl-tRNA(Met) + AMP + diphosphate</text>
        <dbReference type="Rhea" id="RHEA:13481"/>
        <dbReference type="Rhea" id="RHEA-COMP:9667"/>
        <dbReference type="Rhea" id="RHEA-COMP:9698"/>
        <dbReference type="ChEBI" id="CHEBI:30616"/>
        <dbReference type="ChEBI" id="CHEBI:33019"/>
        <dbReference type="ChEBI" id="CHEBI:57844"/>
        <dbReference type="ChEBI" id="CHEBI:78442"/>
        <dbReference type="ChEBI" id="CHEBI:78530"/>
        <dbReference type="ChEBI" id="CHEBI:456215"/>
        <dbReference type="EC" id="6.1.1.10"/>
    </reaction>
</comment>
<dbReference type="InterPro" id="IPR023458">
    <property type="entry name" value="Met-tRNA_ligase_1"/>
</dbReference>
<gene>
    <name evidence="17" type="ORF">N0V93_006207</name>
</gene>
<dbReference type="GO" id="GO:0000049">
    <property type="term" value="F:tRNA binding"/>
    <property type="evidence" value="ECO:0007669"/>
    <property type="project" value="UniProtKB-KW"/>
</dbReference>
<evidence type="ECO:0000256" key="12">
    <source>
        <dbReference type="ARBA" id="ARBA00047364"/>
    </source>
</evidence>
<feature type="region of interest" description="Disordered" evidence="14">
    <location>
        <begin position="622"/>
        <end position="655"/>
    </location>
</feature>
<evidence type="ECO:0000256" key="5">
    <source>
        <dbReference type="ARBA" id="ARBA00022598"/>
    </source>
</evidence>
<keyword evidence="6 13" id="KW-0547">Nucleotide-binding</keyword>
<keyword evidence="7 13" id="KW-0067">ATP-binding</keyword>
<dbReference type="PROSITE" id="PS00178">
    <property type="entry name" value="AA_TRNA_LIGASE_I"/>
    <property type="match status" value="1"/>
</dbReference>
<feature type="compositionally biased region" description="Basic and acidic residues" evidence="14">
    <location>
        <begin position="646"/>
        <end position="655"/>
    </location>
</feature>
<reference evidence="17" key="1">
    <citation type="submission" date="2022-10" db="EMBL/GenBank/DDBJ databases">
        <title>Tapping the CABI collections for fungal endophytes: first genome assemblies for Collariella, Neodidymelliopsis, Ascochyta clinopodiicola, Didymella pomorum, Didymosphaeria variabile, Neocosmospora piperis and Neocucurbitaria cava.</title>
        <authorList>
            <person name="Hill R."/>
        </authorList>
    </citation>
    <scope>NUCLEOTIDE SEQUENCE</scope>
    <source>
        <strain evidence="17">IMI 355082</strain>
    </source>
</reference>
<dbReference type="InterPro" id="IPR009080">
    <property type="entry name" value="tRNAsynth_Ia_anticodon-bd"/>
</dbReference>
<evidence type="ECO:0000256" key="10">
    <source>
        <dbReference type="ARBA" id="ARBA00023146"/>
    </source>
</evidence>
<dbReference type="InterPro" id="IPR041872">
    <property type="entry name" value="Anticodon_Met"/>
</dbReference>
<comment type="similarity">
    <text evidence="2 13">Belongs to the class-I aminoacyl-tRNA synthetase family.</text>
</comment>
<comment type="subcellular location">
    <subcellularLocation>
        <location evidence="1">Cytoplasm</location>
    </subcellularLocation>
</comment>
<dbReference type="EC" id="6.1.1.10" evidence="3"/>
<keyword evidence="10 13" id="KW-0030">Aminoacyl-tRNA synthetase</keyword>
<evidence type="ECO:0000256" key="9">
    <source>
        <dbReference type="ARBA" id="ARBA00022917"/>
    </source>
</evidence>
<dbReference type="InterPro" id="IPR015413">
    <property type="entry name" value="Methionyl/Leucyl_tRNA_Synth"/>
</dbReference>
<evidence type="ECO:0000259" key="15">
    <source>
        <dbReference type="Pfam" id="PF09334"/>
    </source>
</evidence>
<dbReference type="EMBL" id="JAPEVB010000004">
    <property type="protein sequence ID" value="KAJ4388747.1"/>
    <property type="molecule type" value="Genomic_DNA"/>
</dbReference>
<evidence type="ECO:0000256" key="2">
    <source>
        <dbReference type="ARBA" id="ARBA00005594"/>
    </source>
</evidence>
<keyword evidence="4" id="KW-0820">tRNA-binding</keyword>
<proteinExistence type="inferred from homology"/>
<evidence type="ECO:0000256" key="4">
    <source>
        <dbReference type="ARBA" id="ARBA00022555"/>
    </source>
</evidence>
<keyword evidence="9 13" id="KW-0648">Protein biosynthesis</keyword>
<name>A0A9W9CVH0_9PEZI</name>
<dbReference type="SUPFAM" id="SSF57770">
    <property type="entry name" value="Methionyl-tRNA synthetase (MetRS), Zn-domain"/>
    <property type="match status" value="1"/>
</dbReference>
<sequence length="672" mass="75574">MAATNEPILPVKGKRNVLITSALPYVNNVPHLGNVIGSVLSADVYARWCKARGFQTLFVCGSDEYGTATETKALAEGVTPEELCTKYHAVHKDIYDWFEIEFDIFGRTPTQHQTSITQEIFRKLWDNGFILEREEVQPFCPHPDHQSFLADRFIEGECSLCHEPGARGDQCDSCMKLMDPFQPESEAAATDGGASKGVGWLINPHCKVDNTAPEKRKTKHMYLRLDQLSDELKAWFAESSKKGVWSSNSIDITSSWLQKGLNPRAITRDLKWGTPINKGVEGLDDEIYANKVFYVWFDACIGYVSITANYTDKDNANGKNWEKWWKSPDDVELVQFMGKDNVQFHTIMFPGSQIGTRDPWTKVHKLSTTEWLQYEGTKFSKSKGVGVFGNSAKDTGIGPDIWRYYLLSRRPETADSEFQWWEFVSANNNDLLKNLGNFNQRVQKFCQAKFDSTVPDYTKYTSEGLDAHVKEINALLQEYNGFMEATKLKDGQRLILAISSVGNKLLQDNKLDNRLLTEEPDRCAAVIGTALNLLKLLASIVAPYMPATAKEIFAQLGVEPSPSIPEVWQVGDIKPGHKLGTPKPLFAQIPDAKIEEWREAYGGEEARLAKEAKAKEQEEKRLKKLADKEKKKAKKLAQKEGVGAEAAEKREVADPRIEAVTEQMAQADVHTS</sequence>
<dbReference type="InterPro" id="IPR014729">
    <property type="entry name" value="Rossmann-like_a/b/a_fold"/>
</dbReference>
<evidence type="ECO:0000256" key="3">
    <source>
        <dbReference type="ARBA" id="ARBA00012838"/>
    </source>
</evidence>
<evidence type="ECO:0000256" key="11">
    <source>
        <dbReference type="ARBA" id="ARBA00030904"/>
    </source>
</evidence>
<dbReference type="OrthoDB" id="5844513at2759"/>
<evidence type="ECO:0000256" key="1">
    <source>
        <dbReference type="ARBA" id="ARBA00004496"/>
    </source>
</evidence>
<dbReference type="InterPro" id="IPR029038">
    <property type="entry name" value="MetRS_Zn"/>
</dbReference>
<dbReference type="InterPro" id="IPR033911">
    <property type="entry name" value="MetRS_core"/>
</dbReference>
<dbReference type="GO" id="GO:0006431">
    <property type="term" value="P:methionyl-tRNA aminoacylation"/>
    <property type="evidence" value="ECO:0007669"/>
    <property type="project" value="InterPro"/>
</dbReference>
<dbReference type="PANTHER" id="PTHR45765">
    <property type="entry name" value="METHIONINE--TRNA LIGASE"/>
    <property type="match status" value="1"/>
</dbReference>
<feature type="domain" description="Methionyl/Leucyl tRNA synthetase" evidence="15">
    <location>
        <begin position="17"/>
        <end position="442"/>
    </location>
</feature>
<dbReference type="CDD" id="cd07957">
    <property type="entry name" value="Anticodon_Ia_Met"/>
    <property type="match status" value="1"/>
</dbReference>
<evidence type="ECO:0000256" key="8">
    <source>
        <dbReference type="ARBA" id="ARBA00022884"/>
    </source>
</evidence>
<dbReference type="SUPFAM" id="SSF47323">
    <property type="entry name" value="Anticodon-binding domain of a subclass of class I aminoacyl-tRNA synthetases"/>
    <property type="match status" value="1"/>
</dbReference>
<comment type="caution">
    <text evidence="17">The sequence shown here is derived from an EMBL/GenBank/DDBJ whole genome shotgun (WGS) entry which is preliminary data.</text>
</comment>
<dbReference type="GO" id="GO:0017101">
    <property type="term" value="C:aminoacyl-tRNA synthetase multienzyme complex"/>
    <property type="evidence" value="ECO:0007669"/>
    <property type="project" value="TreeGrafter"/>
</dbReference>
<dbReference type="InterPro" id="IPR001412">
    <property type="entry name" value="aa-tRNA-synth_I_CS"/>
</dbReference>
<dbReference type="GO" id="GO:0005829">
    <property type="term" value="C:cytosol"/>
    <property type="evidence" value="ECO:0007669"/>
    <property type="project" value="TreeGrafter"/>
</dbReference>
<dbReference type="Pfam" id="PF19303">
    <property type="entry name" value="Anticodon_3"/>
    <property type="match status" value="1"/>
</dbReference>
<keyword evidence="8" id="KW-0694">RNA-binding</keyword>
<dbReference type="Gene3D" id="2.20.28.20">
    <property type="entry name" value="Methionyl-tRNA synthetase, Zn-domain"/>
    <property type="match status" value="1"/>
</dbReference>